<dbReference type="GO" id="GO:0003700">
    <property type="term" value="F:DNA-binding transcription factor activity"/>
    <property type="evidence" value="ECO:0007669"/>
    <property type="project" value="InterPro"/>
</dbReference>
<dbReference type="KEGG" id="bgo:BM43_6360"/>
<proteinExistence type="predicted"/>
<evidence type="ECO:0000259" key="1">
    <source>
        <dbReference type="Pfam" id="PF00126"/>
    </source>
</evidence>
<dbReference type="Gene3D" id="1.10.10.10">
    <property type="entry name" value="Winged helix-like DNA-binding domain superfamily/Winged helix DNA-binding domain"/>
    <property type="match status" value="1"/>
</dbReference>
<dbReference type="InterPro" id="IPR000847">
    <property type="entry name" value="LysR_HTH_N"/>
</dbReference>
<organism evidence="2 3">
    <name type="scientific">Burkholderia gladioli</name>
    <name type="common">Pseudomonas marginata</name>
    <name type="synonym">Phytomonas marginata</name>
    <dbReference type="NCBI Taxonomy" id="28095"/>
    <lineage>
        <taxon>Bacteria</taxon>
        <taxon>Pseudomonadati</taxon>
        <taxon>Pseudomonadota</taxon>
        <taxon>Betaproteobacteria</taxon>
        <taxon>Burkholderiales</taxon>
        <taxon>Burkholderiaceae</taxon>
        <taxon>Burkholderia</taxon>
    </lineage>
</organism>
<dbReference type="InterPro" id="IPR036388">
    <property type="entry name" value="WH-like_DNA-bd_sf"/>
</dbReference>
<dbReference type="Proteomes" id="UP000029590">
    <property type="component" value="Unassembled WGS sequence"/>
</dbReference>
<dbReference type="AlphaFoldDB" id="A0AAW3F291"/>
<evidence type="ECO:0000313" key="3">
    <source>
        <dbReference type="Proteomes" id="UP000029590"/>
    </source>
</evidence>
<feature type="domain" description="HTH lysR-type" evidence="1">
    <location>
        <begin position="13"/>
        <end position="39"/>
    </location>
</feature>
<protein>
    <submittedName>
        <fullName evidence="2">Bacterial regulatory helix-turn-helix, lysR family protein</fullName>
    </submittedName>
</protein>
<sequence length="71" mass="7470">MAFDARLLNGAGVLAAIVETGSFVRASEALGVTSSAISRTSFAIGEALRPFARMHGSHRAAWRPGAARRRS</sequence>
<dbReference type="Pfam" id="PF00126">
    <property type="entry name" value="HTH_1"/>
    <property type="match status" value="1"/>
</dbReference>
<gene>
    <name evidence="2" type="ORF">DM48_1409</name>
</gene>
<dbReference type="EMBL" id="JPGG01000016">
    <property type="protein sequence ID" value="KGC13996.1"/>
    <property type="molecule type" value="Genomic_DNA"/>
</dbReference>
<accession>A0AAW3F291</accession>
<dbReference type="RefSeq" id="WP_080742305.1">
    <property type="nucleotide sequence ID" value="NZ_CADEPW010000001.1"/>
</dbReference>
<reference evidence="2 3" key="1">
    <citation type="submission" date="2014-04" db="EMBL/GenBank/DDBJ databases">
        <authorList>
            <person name="Bishop-Lilly K.A."/>
            <person name="Broomall S.M."/>
            <person name="Chain P.S."/>
            <person name="Chertkov O."/>
            <person name="Coyne S.R."/>
            <person name="Daligault H.E."/>
            <person name="Davenport K.W."/>
            <person name="Erkkila T."/>
            <person name="Frey K.G."/>
            <person name="Gibbons H.S."/>
            <person name="Gu W."/>
            <person name="Jaissle J."/>
            <person name="Johnson S.L."/>
            <person name="Koroleva G.I."/>
            <person name="Ladner J.T."/>
            <person name="Lo C.-C."/>
            <person name="Minogue T.D."/>
            <person name="Munk C."/>
            <person name="Palacios G.F."/>
            <person name="Redden C.L."/>
            <person name="Rosenzweig C.N."/>
            <person name="Scholz M.B."/>
            <person name="Teshima H."/>
            <person name="Xu Y."/>
        </authorList>
    </citation>
    <scope>NUCLEOTIDE SEQUENCE [LARGE SCALE GENOMIC DNA]</scope>
    <source>
        <strain evidence="3">gladioli</strain>
    </source>
</reference>
<comment type="caution">
    <text evidence="2">The sequence shown here is derived from an EMBL/GenBank/DDBJ whole genome shotgun (WGS) entry which is preliminary data.</text>
</comment>
<name>A0AAW3F291_BURGA</name>
<evidence type="ECO:0000313" key="2">
    <source>
        <dbReference type="EMBL" id="KGC13996.1"/>
    </source>
</evidence>